<protein>
    <submittedName>
        <fullName evidence="1">Uncharacterized protein</fullName>
    </submittedName>
</protein>
<dbReference type="EMBL" id="PQXI01000042">
    <property type="protein sequence ID" value="TGO27429.1"/>
    <property type="molecule type" value="Genomic_DNA"/>
</dbReference>
<dbReference type="Proteomes" id="UP000297910">
    <property type="component" value="Unassembled WGS sequence"/>
</dbReference>
<evidence type="ECO:0000313" key="2">
    <source>
        <dbReference type="Proteomes" id="UP000297910"/>
    </source>
</evidence>
<sequence length="129" mass="14252">MSLLDNSGDIIKLTAVQRKQLSPQRRIRQTGFLTPCLSAVMFAPNLLPPTPLDQNKGIVASYVIIHSHDVAGSGWLAVDDADDLLGSSKPVCWLGTRDEWGFAILNRFELQETTNKLWAIVSLSSYQVI</sequence>
<proteinExistence type="predicted"/>
<comment type="caution">
    <text evidence="1">The sequence shown here is derived from an EMBL/GenBank/DDBJ whole genome shotgun (WGS) entry which is preliminary data.</text>
</comment>
<reference evidence="1 2" key="1">
    <citation type="submission" date="2017-12" db="EMBL/GenBank/DDBJ databases">
        <title>Comparative genomics of Botrytis spp.</title>
        <authorList>
            <person name="Valero-Jimenez C.A."/>
            <person name="Tapia P."/>
            <person name="Veloso J."/>
            <person name="Silva-Moreno E."/>
            <person name="Staats M."/>
            <person name="Valdes J.H."/>
            <person name="Van Kan J.A.L."/>
        </authorList>
    </citation>
    <scope>NUCLEOTIDE SEQUENCE [LARGE SCALE GENOMIC DNA]</scope>
    <source>
        <strain evidence="1 2">Bp0003</strain>
    </source>
</reference>
<accession>A0A4Z1FX25</accession>
<organism evidence="1 2">
    <name type="scientific">Botrytis paeoniae</name>
    <dbReference type="NCBI Taxonomy" id="278948"/>
    <lineage>
        <taxon>Eukaryota</taxon>
        <taxon>Fungi</taxon>
        <taxon>Dikarya</taxon>
        <taxon>Ascomycota</taxon>
        <taxon>Pezizomycotina</taxon>
        <taxon>Leotiomycetes</taxon>
        <taxon>Helotiales</taxon>
        <taxon>Sclerotiniaceae</taxon>
        <taxon>Botrytis</taxon>
    </lineage>
</organism>
<dbReference type="AlphaFoldDB" id="A0A4Z1FX25"/>
<gene>
    <name evidence="1" type="ORF">BPAE_0042g00420</name>
</gene>
<keyword evidence="2" id="KW-1185">Reference proteome</keyword>
<name>A0A4Z1FX25_9HELO</name>
<evidence type="ECO:0000313" key="1">
    <source>
        <dbReference type="EMBL" id="TGO27429.1"/>
    </source>
</evidence>